<reference evidence="3" key="1">
    <citation type="journal article" date="2019" name="Int. J. Syst. Evol. Microbiol.">
        <title>The Global Catalogue of Microorganisms (GCM) 10K type strain sequencing project: providing services to taxonomists for standard genome sequencing and annotation.</title>
        <authorList>
            <consortium name="The Broad Institute Genomics Platform"/>
            <consortium name="The Broad Institute Genome Sequencing Center for Infectious Disease"/>
            <person name="Wu L."/>
            <person name="Ma J."/>
        </authorList>
    </citation>
    <scope>NUCLEOTIDE SEQUENCE [LARGE SCALE GENOMIC DNA]</scope>
    <source>
        <strain evidence="3">JCM 3106</strain>
    </source>
</reference>
<sequence length="136" mass="14244">MIRRWNPDGPAAPLGRYSHLASVPAGHELLVMSGQVGVMEDGTLAGTDAESQARQVFANIESLLRSAGAGPEHLVKLFTMLSGTEHLAGSRAAQGEVFARWFPEGDWPAHSLIVVAALAAPGLLIEVEAIAAVPRG</sequence>
<dbReference type="InterPro" id="IPR035959">
    <property type="entry name" value="RutC-like_sf"/>
</dbReference>
<dbReference type="Proteomes" id="UP001499930">
    <property type="component" value="Unassembled WGS sequence"/>
</dbReference>
<dbReference type="PANTHER" id="PTHR11803">
    <property type="entry name" value="2-IMINOBUTANOATE/2-IMINOPROPANOATE DEAMINASE RIDA"/>
    <property type="match status" value="1"/>
</dbReference>
<organism evidence="2 3">
    <name type="scientific">Streptosporangium longisporum</name>
    <dbReference type="NCBI Taxonomy" id="46187"/>
    <lineage>
        <taxon>Bacteria</taxon>
        <taxon>Bacillati</taxon>
        <taxon>Actinomycetota</taxon>
        <taxon>Actinomycetes</taxon>
        <taxon>Streptosporangiales</taxon>
        <taxon>Streptosporangiaceae</taxon>
        <taxon>Streptosporangium</taxon>
    </lineage>
</organism>
<proteinExistence type="inferred from homology"/>
<comment type="caution">
    <text evidence="2">The sequence shown here is derived from an EMBL/GenBank/DDBJ whole genome shotgun (WGS) entry which is preliminary data.</text>
</comment>
<evidence type="ECO:0000313" key="2">
    <source>
        <dbReference type="EMBL" id="GAA3012208.1"/>
    </source>
</evidence>
<dbReference type="SUPFAM" id="SSF55298">
    <property type="entry name" value="YjgF-like"/>
    <property type="match status" value="1"/>
</dbReference>
<dbReference type="PANTHER" id="PTHR11803:SF58">
    <property type="entry name" value="PROTEIN HMF1-RELATED"/>
    <property type="match status" value="1"/>
</dbReference>
<dbReference type="Gene3D" id="3.30.1330.40">
    <property type="entry name" value="RutC-like"/>
    <property type="match status" value="1"/>
</dbReference>
<dbReference type="Pfam" id="PF01042">
    <property type="entry name" value="Ribonuc_L-PSP"/>
    <property type="match status" value="1"/>
</dbReference>
<evidence type="ECO:0000313" key="3">
    <source>
        <dbReference type="Proteomes" id="UP001499930"/>
    </source>
</evidence>
<comment type="similarity">
    <text evidence="1">Belongs to the RutC family.</text>
</comment>
<accession>A0ABP6KNX8</accession>
<gene>
    <name evidence="2" type="ORF">GCM10017559_38920</name>
</gene>
<evidence type="ECO:0000256" key="1">
    <source>
        <dbReference type="ARBA" id="ARBA00010552"/>
    </source>
</evidence>
<dbReference type="CDD" id="cd00448">
    <property type="entry name" value="YjgF_YER057c_UK114_family"/>
    <property type="match status" value="1"/>
</dbReference>
<name>A0ABP6KNX8_9ACTN</name>
<keyword evidence="3" id="KW-1185">Reference proteome</keyword>
<dbReference type="EMBL" id="BAAAWD010000010">
    <property type="protein sequence ID" value="GAA3012208.1"/>
    <property type="molecule type" value="Genomic_DNA"/>
</dbReference>
<protein>
    <submittedName>
        <fullName evidence="2">RidA family protein</fullName>
    </submittedName>
</protein>
<dbReference type="InterPro" id="IPR006175">
    <property type="entry name" value="YjgF/YER057c/UK114"/>
</dbReference>